<dbReference type="EMBL" id="ML122258">
    <property type="protein sequence ID" value="RPD62615.1"/>
    <property type="molecule type" value="Genomic_DNA"/>
</dbReference>
<evidence type="ECO:0000256" key="12">
    <source>
        <dbReference type="ARBA" id="ARBA00023136"/>
    </source>
</evidence>
<dbReference type="Proteomes" id="UP000313359">
    <property type="component" value="Unassembled WGS sequence"/>
</dbReference>
<evidence type="ECO:0000256" key="11">
    <source>
        <dbReference type="ARBA" id="ARBA00023033"/>
    </source>
</evidence>
<evidence type="ECO:0000256" key="10">
    <source>
        <dbReference type="ARBA" id="ARBA00023004"/>
    </source>
</evidence>
<evidence type="ECO:0000256" key="3">
    <source>
        <dbReference type="ARBA" id="ARBA00005179"/>
    </source>
</evidence>
<dbReference type="Pfam" id="PF00067">
    <property type="entry name" value="p450"/>
    <property type="match status" value="1"/>
</dbReference>
<evidence type="ECO:0000256" key="4">
    <source>
        <dbReference type="ARBA" id="ARBA00010617"/>
    </source>
</evidence>
<feature type="binding site" description="axial binding residue" evidence="13">
    <location>
        <position position="440"/>
    </location>
    <ligand>
        <name>heme</name>
        <dbReference type="ChEBI" id="CHEBI:30413"/>
    </ligand>
    <ligandPart>
        <name>Fe</name>
        <dbReference type="ChEBI" id="CHEBI:18248"/>
    </ligandPart>
</feature>
<keyword evidence="7 13" id="KW-0479">Metal-binding</keyword>
<dbReference type="AlphaFoldDB" id="A0A5C2SFP6"/>
<evidence type="ECO:0000256" key="8">
    <source>
        <dbReference type="ARBA" id="ARBA00022989"/>
    </source>
</evidence>
<keyword evidence="8 15" id="KW-1133">Transmembrane helix</keyword>
<comment type="cofactor">
    <cofactor evidence="1 13">
        <name>heme</name>
        <dbReference type="ChEBI" id="CHEBI:30413"/>
    </cofactor>
</comment>
<dbReference type="GO" id="GO:0016020">
    <property type="term" value="C:membrane"/>
    <property type="evidence" value="ECO:0007669"/>
    <property type="project" value="UniProtKB-SubCell"/>
</dbReference>
<dbReference type="PRINTS" id="PR00463">
    <property type="entry name" value="EP450I"/>
</dbReference>
<evidence type="ECO:0000256" key="15">
    <source>
        <dbReference type="SAM" id="Phobius"/>
    </source>
</evidence>
<keyword evidence="11 14" id="KW-0503">Monooxygenase</keyword>
<dbReference type="STRING" id="1328759.A0A5C2SFP6"/>
<protein>
    <submittedName>
        <fullName evidence="16">Cytochrome P450</fullName>
    </submittedName>
</protein>
<dbReference type="InterPro" id="IPR002401">
    <property type="entry name" value="Cyt_P450_E_grp-I"/>
</dbReference>
<sequence length="510" mass="56485">MDSYTGSFALFVSVVGLVLLLIRVYQPVKLPDGTLPPGPRPLPFIGNLLDIPNVRPWEAYRKLCRQHGDIISLRALGRTLIVVDKADIAVELLEKRSSIYSSRLQSTTIDLIGWGGWDIAMLPYGSWWRAHRRALAQHLHHGAISKYNSYHEENAAAFLRHLLHSPDQLVDHLRFAIGTTLMKTVYGLQLNDEYIRLFEEAFTSLDLLLNGSILDFAPFLAHVPTWLPGTGLLRRLAYYRPIVAAMRDVPWKDAKAAIDAGGAPASLASASMEKISRLEGNEAALQDDICRNALSLAYGGGIDTTHATLCAFFVAMSLSPEVQTKARAELDNVVGPSRLPTLSDSDNLPYIDAIVKETLRWHNAAPLLIPHYSTADDNFEGFFIPANSVVMVNAWSIMHDPETYPEPEKFIPERYLKDGKINPAVRDPASVIFGYGRRICPGRHFADASLFTYIASILHTLDISPPVDDDGLPIHIVPQTTTALTSRIEDCRCTIKPRSFSAEALILSTA</sequence>
<dbReference type="GO" id="GO:0016705">
    <property type="term" value="F:oxidoreductase activity, acting on paired donors, with incorporation or reduction of molecular oxygen"/>
    <property type="evidence" value="ECO:0007669"/>
    <property type="project" value="InterPro"/>
</dbReference>
<evidence type="ECO:0000256" key="13">
    <source>
        <dbReference type="PIRSR" id="PIRSR602401-1"/>
    </source>
</evidence>
<feature type="transmembrane region" description="Helical" evidence="15">
    <location>
        <begin position="6"/>
        <end position="25"/>
    </location>
</feature>
<comment type="pathway">
    <text evidence="3">Secondary metabolite biosynthesis.</text>
</comment>
<evidence type="ECO:0000256" key="5">
    <source>
        <dbReference type="ARBA" id="ARBA00022617"/>
    </source>
</evidence>
<dbReference type="PANTHER" id="PTHR46300">
    <property type="entry name" value="P450, PUTATIVE (EUROFUNG)-RELATED-RELATED"/>
    <property type="match status" value="1"/>
</dbReference>
<dbReference type="GO" id="GO:0004497">
    <property type="term" value="F:monooxygenase activity"/>
    <property type="evidence" value="ECO:0007669"/>
    <property type="project" value="UniProtKB-KW"/>
</dbReference>
<evidence type="ECO:0000256" key="7">
    <source>
        <dbReference type="ARBA" id="ARBA00022723"/>
    </source>
</evidence>
<evidence type="ECO:0000256" key="1">
    <source>
        <dbReference type="ARBA" id="ARBA00001971"/>
    </source>
</evidence>
<dbReference type="PROSITE" id="PS00086">
    <property type="entry name" value="CYTOCHROME_P450"/>
    <property type="match status" value="1"/>
</dbReference>
<dbReference type="GO" id="GO:0020037">
    <property type="term" value="F:heme binding"/>
    <property type="evidence" value="ECO:0007669"/>
    <property type="project" value="InterPro"/>
</dbReference>
<dbReference type="SUPFAM" id="SSF48264">
    <property type="entry name" value="Cytochrome P450"/>
    <property type="match status" value="1"/>
</dbReference>
<keyword evidence="10 13" id="KW-0408">Iron</keyword>
<organism evidence="16 17">
    <name type="scientific">Lentinus tigrinus ALCF2SS1-6</name>
    <dbReference type="NCBI Taxonomy" id="1328759"/>
    <lineage>
        <taxon>Eukaryota</taxon>
        <taxon>Fungi</taxon>
        <taxon>Dikarya</taxon>
        <taxon>Basidiomycota</taxon>
        <taxon>Agaricomycotina</taxon>
        <taxon>Agaricomycetes</taxon>
        <taxon>Polyporales</taxon>
        <taxon>Polyporaceae</taxon>
        <taxon>Lentinus</taxon>
    </lineage>
</organism>
<keyword evidence="5 13" id="KW-0349">Heme</keyword>
<comment type="subcellular location">
    <subcellularLocation>
        <location evidence="2">Membrane</location>
        <topology evidence="2">Single-pass membrane protein</topology>
    </subcellularLocation>
</comment>
<evidence type="ECO:0000313" key="16">
    <source>
        <dbReference type="EMBL" id="RPD62615.1"/>
    </source>
</evidence>
<keyword evidence="9 14" id="KW-0560">Oxidoreductase</keyword>
<keyword evidence="17" id="KW-1185">Reference proteome</keyword>
<dbReference type="PRINTS" id="PR00385">
    <property type="entry name" value="P450"/>
</dbReference>
<proteinExistence type="inferred from homology"/>
<dbReference type="InterPro" id="IPR050364">
    <property type="entry name" value="Cytochrome_P450_fung"/>
</dbReference>
<evidence type="ECO:0000256" key="6">
    <source>
        <dbReference type="ARBA" id="ARBA00022692"/>
    </source>
</evidence>
<dbReference type="Gene3D" id="1.10.630.10">
    <property type="entry name" value="Cytochrome P450"/>
    <property type="match status" value="1"/>
</dbReference>
<evidence type="ECO:0000313" key="17">
    <source>
        <dbReference type="Proteomes" id="UP000313359"/>
    </source>
</evidence>
<dbReference type="GO" id="GO:0005506">
    <property type="term" value="F:iron ion binding"/>
    <property type="evidence" value="ECO:0007669"/>
    <property type="project" value="InterPro"/>
</dbReference>
<dbReference type="InterPro" id="IPR036396">
    <property type="entry name" value="Cyt_P450_sf"/>
</dbReference>
<comment type="similarity">
    <text evidence="4 14">Belongs to the cytochrome P450 family.</text>
</comment>
<evidence type="ECO:0000256" key="2">
    <source>
        <dbReference type="ARBA" id="ARBA00004167"/>
    </source>
</evidence>
<keyword evidence="12 15" id="KW-0472">Membrane</keyword>
<keyword evidence="6 15" id="KW-0812">Transmembrane</keyword>
<name>A0A5C2SFP6_9APHY</name>
<evidence type="ECO:0000256" key="14">
    <source>
        <dbReference type="RuleBase" id="RU000461"/>
    </source>
</evidence>
<gene>
    <name evidence="16" type="ORF">L227DRAFT_522419</name>
</gene>
<dbReference type="OrthoDB" id="2751434at2759"/>
<reference evidence="16" key="1">
    <citation type="journal article" date="2018" name="Genome Biol. Evol.">
        <title>Genomics and development of Lentinus tigrinus, a white-rot wood-decaying mushroom with dimorphic fruiting bodies.</title>
        <authorList>
            <person name="Wu B."/>
            <person name="Xu Z."/>
            <person name="Knudson A."/>
            <person name="Carlson A."/>
            <person name="Chen N."/>
            <person name="Kovaka S."/>
            <person name="LaButti K."/>
            <person name="Lipzen A."/>
            <person name="Pennachio C."/>
            <person name="Riley R."/>
            <person name="Schakwitz W."/>
            <person name="Umezawa K."/>
            <person name="Ohm R.A."/>
            <person name="Grigoriev I.V."/>
            <person name="Nagy L.G."/>
            <person name="Gibbons J."/>
            <person name="Hibbett D."/>
        </authorList>
    </citation>
    <scope>NUCLEOTIDE SEQUENCE [LARGE SCALE GENOMIC DNA]</scope>
    <source>
        <strain evidence="16">ALCF2SS1-6</strain>
    </source>
</reference>
<dbReference type="InterPro" id="IPR017972">
    <property type="entry name" value="Cyt_P450_CS"/>
</dbReference>
<dbReference type="PANTHER" id="PTHR46300:SF7">
    <property type="entry name" value="P450, PUTATIVE (EUROFUNG)-RELATED"/>
    <property type="match status" value="1"/>
</dbReference>
<accession>A0A5C2SFP6</accession>
<evidence type="ECO:0000256" key="9">
    <source>
        <dbReference type="ARBA" id="ARBA00023002"/>
    </source>
</evidence>
<dbReference type="InterPro" id="IPR001128">
    <property type="entry name" value="Cyt_P450"/>
</dbReference>
<dbReference type="CDD" id="cd11065">
    <property type="entry name" value="CYP64-like"/>
    <property type="match status" value="1"/>
</dbReference>